<protein>
    <recommendedName>
        <fullName evidence="5">Rieske domain-containing protein</fullName>
    </recommendedName>
</protein>
<dbReference type="PROSITE" id="PS51296">
    <property type="entry name" value="RIESKE"/>
    <property type="match status" value="1"/>
</dbReference>
<evidence type="ECO:0000256" key="2">
    <source>
        <dbReference type="ARBA" id="ARBA00022723"/>
    </source>
</evidence>
<dbReference type="PANTHER" id="PTHR21496">
    <property type="entry name" value="FERREDOXIN-RELATED"/>
    <property type="match status" value="1"/>
</dbReference>
<keyword evidence="1" id="KW-0001">2Fe-2S</keyword>
<evidence type="ECO:0000259" key="5">
    <source>
        <dbReference type="PROSITE" id="PS51296"/>
    </source>
</evidence>
<organism evidence="6">
    <name type="scientific">marine metagenome</name>
    <dbReference type="NCBI Taxonomy" id="408172"/>
    <lineage>
        <taxon>unclassified sequences</taxon>
        <taxon>metagenomes</taxon>
        <taxon>ecological metagenomes</taxon>
    </lineage>
</organism>
<dbReference type="PANTHER" id="PTHR21496:SF23">
    <property type="entry name" value="3-PHENYLPROPIONATE_CINNAMIC ACID DIOXYGENASE FERREDOXIN SUBUNIT"/>
    <property type="match status" value="1"/>
</dbReference>
<feature type="domain" description="Rieske" evidence="5">
    <location>
        <begin position="6"/>
        <end position="100"/>
    </location>
</feature>
<proteinExistence type="predicted"/>
<keyword evidence="4" id="KW-0411">Iron-sulfur</keyword>
<dbReference type="InterPro" id="IPR017941">
    <property type="entry name" value="Rieske_2Fe-2S"/>
</dbReference>
<dbReference type="GO" id="GO:0051537">
    <property type="term" value="F:2 iron, 2 sulfur cluster binding"/>
    <property type="evidence" value="ECO:0007669"/>
    <property type="project" value="UniProtKB-KW"/>
</dbReference>
<keyword evidence="3" id="KW-0408">Iron</keyword>
<reference evidence="6" key="1">
    <citation type="submission" date="2018-05" db="EMBL/GenBank/DDBJ databases">
        <authorList>
            <person name="Lanie J.A."/>
            <person name="Ng W.-L."/>
            <person name="Kazmierczak K.M."/>
            <person name="Andrzejewski T.M."/>
            <person name="Davidsen T.M."/>
            <person name="Wayne K.J."/>
            <person name="Tettelin H."/>
            <person name="Glass J.I."/>
            <person name="Rusch D."/>
            <person name="Podicherti R."/>
            <person name="Tsui H.-C.T."/>
            <person name="Winkler M.E."/>
        </authorList>
    </citation>
    <scope>NUCLEOTIDE SEQUENCE</scope>
</reference>
<dbReference type="GO" id="GO:0046872">
    <property type="term" value="F:metal ion binding"/>
    <property type="evidence" value="ECO:0007669"/>
    <property type="project" value="UniProtKB-KW"/>
</dbReference>
<dbReference type="InterPro" id="IPR036922">
    <property type="entry name" value="Rieske_2Fe-2S_sf"/>
</dbReference>
<dbReference type="AlphaFoldDB" id="A0A382V865"/>
<feature type="non-terminal residue" evidence="6">
    <location>
        <position position="224"/>
    </location>
</feature>
<sequence length="224" mass="26008">MTQGWIRAADVKELKREGRTVFRLEGRQIVLFETVRGIYACNNRCPHEGYPLRQGVLDENCQLTCNWHNWKFDLVTGDNQRGGDRLRTYPVEVRGDSIWIEIIDPPFEVQFERALLDLKKAFDDHDYERLARELARIVRTGADPTAAMIKAIEWSHERMEFGWTHAYAGAADWLVLYDRFAESPENQLICLLEAVGHMADDTLREAAYPFALGIDKWDEETFVD</sequence>
<keyword evidence="2" id="KW-0479">Metal-binding</keyword>
<dbReference type="SUPFAM" id="SSF50022">
    <property type="entry name" value="ISP domain"/>
    <property type="match status" value="1"/>
</dbReference>
<evidence type="ECO:0000313" key="6">
    <source>
        <dbReference type="EMBL" id="SVD42215.1"/>
    </source>
</evidence>
<evidence type="ECO:0000256" key="4">
    <source>
        <dbReference type="ARBA" id="ARBA00023014"/>
    </source>
</evidence>
<dbReference type="Pfam" id="PF00355">
    <property type="entry name" value="Rieske"/>
    <property type="match status" value="1"/>
</dbReference>
<dbReference type="Gene3D" id="2.102.10.10">
    <property type="entry name" value="Rieske [2Fe-2S] iron-sulphur domain"/>
    <property type="match status" value="1"/>
</dbReference>
<name>A0A382V865_9ZZZZ</name>
<dbReference type="EMBL" id="UINC01149624">
    <property type="protein sequence ID" value="SVD42215.1"/>
    <property type="molecule type" value="Genomic_DNA"/>
</dbReference>
<gene>
    <name evidence="6" type="ORF">METZ01_LOCUS395069</name>
</gene>
<accession>A0A382V865</accession>
<evidence type="ECO:0000256" key="3">
    <source>
        <dbReference type="ARBA" id="ARBA00023004"/>
    </source>
</evidence>
<evidence type="ECO:0000256" key="1">
    <source>
        <dbReference type="ARBA" id="ARBA00022714"/>
    </source>
</evidence>